<keyword evidence="2" id="KW-1185">Reference proteome</keyword>
<dbReference type="GO" id="GO:0043248">
    <property type="term" value="P:proteasome assembly"/>
    <property type="evidence" value="ECO:0007669"/>
    <property type="project" value="InterPro"/>
</dbReference>
<evidence type="ECO:0008006" key="3">
    <source>
        <dbReference type="Google" id="ProtNLM"/>
    </source>
</evidence>
<dbReference type="AlphaFoldDB" id="A0A9P0PC90"/>
<dbReference type="OrthoDB" id="368507at2759"/>
<proteinExistence type="predicted"/>
<dbReference type="Pfam" id="PF16093">
    <property type="entry name" value="PAC4"/>
    <property type="match status" value="1"/>
</dbReference>
<name>A0A9P0PC90_ACAOB</name>
<evidence type="ECO:0000313" key="1">
    <source>
        <dbReference type="EMBL" id="CAH1976583.1"/>
    </source>
</evidence>
<organism evidence="1 2">
    <name type="scientific">Acanthoscelides obtectus</name>
    <name type="common">Bean weevil</name>
    <name type="synonym">Bruchus obtectus</name>
    <dbReference type="NCBI Taxonomy" id="200917"/>
    <lineage>
        <taxon>Eukaryota</taxon>
        <taxon>Metazoa</taxon>
        <taxon>Ecdysozoa</taxon>
        <taxon>Arthropoda</taxon>
        <taxon>Hexapoda</taxon>
        <taxon>Insecta</taxon>
        <taxon>Pterygota</taxon>
        <taxon>Neoptera</taxon>
        <taxon>Endopterygota</taxon>
        <taxon>Coleoptera</taxon>
        <taxon>Polyphaga</taxon>
        <taxon>Cucujiformia</taxon>
        <taxon>Chrysomeloidea</taxon>
        <taxon>Chrysomelidae</taxon>
        <taxon>Bruchinae</taxon>
        <taxon>Bruchini</taxon>
        <taxon>Acanthoscelides</taxon>
    </lineage>
</organism>
<comment type="caution">
    <text evidence="1">The sequence shown here is derived from an EMBL/GenBank/DDBJ whole genome shotgun (WGS) entry which is preliminary data.</text>
</comment>
<reference evidence="1" key="1">
    <citation type="submission" date="2022-03" db="EMBL/GenBank/DDBJ databases">
        <authorList>
            <person name="Sayadi A."/>
        </authorList>
    </citation>
    <scope>NUCLEOTIDE SEQUENCE</scope>
</reference>
<sequence length="151" mass="17503">MPSIKQEMTSNRVPKVLPKHVPSAVCFRIPTTSYHMYTEEIMEKEIIFQVVKLHLNFTNEDSLLIYVNDKEQDYHDDICLAMMNEIKKDSPLSTVIFGGNPDIFTREMCSRLAEKLGKPVYLSCNLDPICDFLPIVEEKLLEKMVEMPDIF</sequence>
<evidence type="ECO:0000313" key="2">
    <source>
        <dbReference type="Proteomes" id="UP001152888"/>
    </source>
</evidence>
<dbReference type="InterPro" id="IPR032157">
    <property type="entry name" value="PAC4"/>
</dbReference>
<accession>A0A9P0PC90</accession>
<protein>
    <recommendedName>
        <fullName evidence="3">Proteasome assembly chaperone 4</fullName>
    </recommendedName>
</protein>
<gene>
    <name evidence="1" type="ORF">ACAOBT_LOCUS12205</name>
</gene>
<dbReference type="PANTHER" id="PTHR33559:SF1">
    <property type="entry name" value="PROTEASOME ASSEMBLY CHAPERONE 4"/>
    <property type="match status" value="1"/>
</dbReference>
<dbReference type="PANTHER" id="PTHR33559">
    <property type="entry name" value="PROTEASOME ASSEMBLY CHAPERONE 4"/>
    <property type="match status" value="1"/>
</dbReference>
<dbReference type="EMBL" id="CAKOFQ010006849">
    <property type="protein sequence ID" value="CAH1976583.1"/>
    <property type="molecule type" value="Genomic_DNA"/>
</dbReference>
<dbReference type="Proteomes" id="UP001152888">
    <property type="component" value="Unassembled WGS sequence"/>
</dbReference>